<accession>A0A368L477</accession>
<dbReference type="PIRSF" id="PIRSF019302">
    <property type="entry name" value="UCP019302"/>
    <property type="match status" value="1"/>
</dbReference>
<dbReference type="Pfam" id="PF10084">
    <property type="entry name" value="DUF2322"/>
    <property type="match status" value="1"/>
</dbReference>
<keyword evidence="2" id="KW-1185">Reference proteome</keyword>
<dbReference type="InterPro" id="IPR016755">
    <property type="entry name" value="UCP019302"/>
</dbReference>
<dbReference type="AlphaFoldDB" id="A0A368L477"/>
<dbReference type="RefSeq" id="WP_114402365.1">
    <property type="nucleotide sequence ID" value="NZ_QPGB01000002.1"/>
</dbReference>
<protein>
    <submittedName>
        <fullName evidence="1">DUF2322 family protein</fullName>
    </submittedName>
</protein>
<dbReference type="EMBL" id="QPGB01000002">
    <property type="protein sequence ID" value="RCS58283.1"/>
    <property type="molecule type" value="Genomic_DNA"/>
</dbReference>
<organism evidence="1 2">
    <name type="scientific">Parvibium lacunae</name>
    <dbReference type="NCBI Taxonomy" id="1888893"/>
    <lineage>
        <taxon>Bacteria</taxon>
        <taxon>Pseudomonadati</taxon>
        <taxon>Pseudomonadota</taxon>
        <taxon>Betaproteobacteria</taxon>
        <taxon>Burkholderiales</taxon>
        <taxon>Alcaligenaceae</taxon>
        <taxon>Parvibium</taxon>
    </lineage>
</organism>
<name>A0A368L477_9BURK</name>
<evidence type="ECO:0000313" key="1">
    <source>
        <dbReference type="EMBL" id="RCS58283.1"/>
    </source>
</evidence>
<comment type="caution">
    <text evidence="1">The sequence shown here is derived from an EMBL/GenBank/DDBJ whole genome shotgun (WGS) entry which is preliminary data.</text>
</comment>
<gene>
    <name evidence="1" type="ORF">DU000_05515</name>
</gene>
<dbReference type="OrthoDB" id="7596112at2"/>
<reference evidence="1 2" key="1">
    <citation type="journal article" date="2018" name="Int. J. Syst. Evol. Microbiol.">
        <title>Parvibium lacunae gen. nov., sp. nov., a new member of the family Alcaligenaceae isolated from a freshwater pond.</title>
        <authorList>
            <person name="Chen W.M."/>
            <person name="Xie P.B."/>
            <person name="Hsu M.Y."/>
            <person name="Sheu S.Y."/>
        </authorList>
    </citation>
    <scope>NUCLEOTIDE SEQUENCE [LARGE SCALE GENOMIC DNA]</scope>
    <source>
        <strain evidence="1 2">KMB9</strain>
    </source>
</reference>
<evidence type="ECO:0000313" key="2">
    <source>
        <dbReference type="Proteomes" id="UP000252357"/>
    </source>
</evidence>
<sequence length="120" mass="12848">MTQPTPQSLQISDKFSENLAQLPEQPMLAALALHDAQGQLLATIENKPGQAGSVRVYAWLASQFGRVTPEAASLGLEIYAEHTADAQANPGKHPNIDRLFQIQASGQALTVHPMAQAQGH</sequence>
<dbReference type="Proteomes" id="UP000252357">
    <property type="component" value="Unassembled WGS sequence"/>
</dbReference>
<proteinExistence type="predicted"/>